<reference evidence="1 2" key="1">
    <citation type="journal article" date="2019" name="Int. J. Syst. Evol. Microbiol.">
        <title>The Global Catalogue of Microorganisms (GCM) 10K type strain sequencing project: providing services to taxonomists for standard genome sequencing and annotation.</title>
        <authorList>
            <consortium name="The Broad Institute Genomics Platform"/>
            <consortium name="The Broad Institute Genome Sequencing Center for Infectious Disease"/>
            <person name="Wu L."/>
            <person name="Ma J."/>
        </authorList>
    </citation>
    <scope>NUCLEOTIDE SEQUENCE [LARGE SCALE GENOMIC DNA]</scope>
    <source>
        <strain evidence="1 2">JCM 16378</strain>
    </source>
</reference>
<accession>A0ABN3UJ88</accession>
<protein>
    <submittedName>
        <fullName evidence="1">Uncharacterized protein</fullName>
    </submittedName>
</protein>
<comment type="caution">
    <text evidence="1">The sequence shown here is derived from an EMBL/GenBank/DDBJ whole genome shotgun (WGS) entry which is preliminary data.</text>
</comment>
<dbReference type="RefSeq" id="WP_344191235.1">
    <property type="nucleotide sequence ID" value="NZ_BAAARN010000001.1"/>
</dbReference>
<organism evidence="1 2">
    <name type="scientific">Pedococcus aerophilus</name>
    <dbReference type="NCBI Taxonomy" id="436356"/>
    <lineage>
        <taxon>Bacteria</taxon>
        <taxon>Bacillati</taxon>
        <taxon>Actinomycetota</taxon>
        <taxon>Actinomycetes</taxon>
        <taxon>Micrococcales</taxon>
        <taxon>Intrasporangiaceae</taxon>
        <taxon>Pedococcus</taxon>
    </lineage>
</organism>
<dbReference type="Proteomes" id="UP001501326">
    <property type="component" value="Unassembled WGS sequence"/>
</dbReference>
<evidence type="ECO:0000313" key="2">
    <source>
        <dbReference type="Proteomes" id="UP001501326"/>
    </source>
</evidence>
<keyword evidence="2" id="KW-1185">Reference proteome</keyword>
<name>A0ABN3UJ88_9MICO</name>
<gene>
    <name evidence="1" type="ORF">GCM10009867_12250</name>
</gene>
<proteinExistence type="predicted"/>
<dbReference type="EMBL" id="BAAARN010000001">
    <property type="protein sequence ID" value="GAA2733708.1"/>
    <property type="molecule type" value="Genomic_DNA"/>
</dbReference>
<sequence length="512" mass="53440">MGRIRRRRGWHTLTLVLAGALAVAAVCVATLGPDEQERFLDFLREQPDVVSVADPGRALAVGPPGRPVAARALRPDAEAVVAQPIDAEVVGRLGRAVTGYAAEHQGVRGLSVLLRQGSDRVLLATDASTNARTITVLGAMRALPSVVTVQADISSETAPFTVTVAAGADLPAAAKALAKSLPDRSTGWFGTSPAVAVRDPVGHEVRVRAGGTVTDSDARAFAVAVRADPAGPLALITSGPTDGSLRSVIRLPESPRLAATAAALHDSGYGLGRLGEAVEGPVGEIPLDETSWARAAATQLTGVPGIRAARVDVGSAEERRPVVADLRIAPGVSFGRVLEALPAQVERLEAHTSVAAPDYDRDDALAPDPEVDCPAAEDGLNLAYSGPREALPKAANYLAALRAAASGATCVHWAERGEHGRPQSQVVLIRLPLEQSSWRPVLDVVRARRADLGSAHPDVVLLLPVPGRSWTAVFNLSEGDAPYVSALGTERPGEGRDVEDMLQPLVRHWAKG</sequence>
<evidence type="ECO:0000313" key="1">
    <source>
        <dbReference type="EMBL" id="GAA2733708.1"/>
    </source>
</evidence>